<protein>
    <submittedName>
        <fullName evidence="3">Uncharacterized protein</fullName>
    </submittedName>
</protein>
<accession>A0ABQ5JR77</accession>
<sequence length="976" mass="108605">MSSSVSAQLHFTGLHAFSSEVADNFQSATDLFSKASHFLTKGELVSVLRNKDTIKHSDLRQNSLRTLTDKIHILDADIHKNMSLLMSKLSSCVCTATSQFPSPTDFQPKVAALILKIENLEDELAAYVTESTGVDDTATARVASTASKMLEHKNVFALMKGKFDDVSKMFSQTEQEGIVQIRDTKALIPPVSAALDRGQTMLESQQKAIPEALAKTIQSGRSRTDSLVEKIRKERIKVTEHDEVWCRDVDSQGRSLNLDCKSTVQEVEGKLIRHDIHIKEKVDAAKLDRNAAISDMVVRFRALEETIRKAVEDALKFSERLDRIDQWHADTHVTLRKEREKKMEEREKCKDKVKDYLEKRCESIYLQSRQAVELQDTLSVDMSEHTAEKAESWHKQTHNEDANFSHCQEVLSDMHKTNVSGIKIRKGEQTRILELLRKTRQSFNKKLYAKATWKDVREALWVKADKIGNVIVPQSIEELEELEEQEKEHTQRMLKNSGIIVGREGARSLQHTAGQGALPFGTTDGSFTPASLSSTTASMLTMLASEEARHKQSLKVALKQHTTSLSSSRKSKRPSSRGSTASNPLRLLQAMDEKVKQIRSRSTPWGLFEEGADHLQANRSKAATSHGMKRTPSNSNLGDSSSFPRRGSMSQVMTSSKQKLSFPDSGFLPILEEPEEHLGGRSVSADKHPKNVSSNNMSSKASRTIRTVKMGSSGSQPLITYDMFTPARPNSRNLTDLPFIEGYSEKTRPSSSLGSSSERRMEEEEVNDDPYATVPLPSSALVDPSSSLATLFKKSTFSQEGVPRDPLLKSLYELQDIGAEMSLGRSDVMLHPKTSDRGTAADRAWGIGKQGTSTDSITINDIKKASETVMRRTGVLINSTRLMNASIARELKKKERTKIPQFASGTFQEILDSEMDCTIDPGKFPDQFAIEGIKMSSVSAVKTIGTSVIPRPPSGPKPTELGHGVREKKFRRNGDE</sequence>
<feature type="coiled-coil region" evidence="1">
    <location>
        <begin position="332"/>
        <end position="359"/>
    </location>
</feature>
<feature type="region of interest" description="Disordered" evidence="2">
    <location>
        <begin position="678"/>
        <end position="706"/>
    </location>
</feature>
<evidence type="ECO:0000256" key="1">
    <source>
        <dbReference type="SAM" id="Coils"/>
    </source>
</evidence>
<organism evidence="3 4">
    <name type="scientific">Aduncisulcus paluster</name>
    <dbReference type="NCBI Taxonomy" id="2918883"/>
    <lineage>
        <taxon>Eukaryota</taxon>
        <taxon>Metamonada</taxon>
        <taxon>Carpediemonas-like organisms</taxon>
        <taxon>Aduncisulcus</taxon>
    </lineage>
</organism>
<feature type="region of interest" description="Disordered" evidence="2">
    <location>
        <begin position="551"/>
        <end position="587"/>
    </location>
</feature>
<keyword evidence="1" id="KW-0175">Coiled coil</keyword>
<dbReference type="Proteomes" id="UP001057375">
    <property type="component" value="Unassembled WGS sequence"/>
</dbReference>
<feature type="compositionally biased region" description="Basic and acidic residues" evidence="2">
    <location>
        <begin position="678"/>
        <end position="689"/>
    </location>
</feature>
<comment type="caution">
    <text evidence="3">The sequence shown here is derived from an EMBL/GenBank/DDBJ whole genome shotgun (WGS) entry which is preliminary data.</text>
</comment>
<keyword evidence="4" id="KW-1185">Reference proteome</keyword>
<evidence type="ECO:0000313" key="3">
    <source>
        <dbReference type="EMBL" id="GKT14054.1"/>
    </source>
</evidence>
<feature type="region of interest" description="Disordered" evidence="2">
    <location>
        <begin position="946"/>
        <end position="976"/>
    </location>
</feature>
<proteinExistence type="predicted"/>
<feature type="compositionally biased region" description="Polar residues" evidence="2">
    <location>
        <begin position="631"/>
        <end position="659"/>
    </location>
</feature>
<evidence type="ECO:0000313" key="4">
    <source>
        <dbReference type="Proteomes" id="UP001057375"/>
    </source>
</evidence>
<dbReference type="EMBL" id="BQXS01011562">
    <property type="protein sequence ID" value="GKT14054.1"/>
    <property type="molecule type" value="Genomic_DNA"/>
</dbReference>
<feature type="region of interest" description="Disordered" evidence="2">
    <location>
        <begin position="732"/>
        <end position="772"/>
    </location>
</feature>
<evidence type="ECO:0000256" key="2">
    <source>
        <dbReference type="SAM" id="MobiDB-lite"/>
    </source>
</evidence>
<gene>
    <name evidence="3" type="ORF">ADUPG1_010397</name>
</gene>
<feature type="compositionally biased region" description="Polar residues" evidence="2">
    <location>
        <begin position="691"/>
        <end position="706"/>
    </location>
</feature>
<reference evidence="3" key="1">
    <citation type="submission" date="2022-03" db="EMBL/GenBank/DDBJ databases">
        <title>Draft genome sequence of Aduncisulcus paluster, a free-living microaerophilic Fornicata.</title>
        <authorList>
            <person name="Yuyama I."/>
            <person name="Kume K."/>
            <person name="Tamura T."/>
            <person name="Inagaki Y."/>
            <person name="Hashimoto T."/>
        </authorList>
    </citation>
    <scope>NUCLEOTIDE SEQUENCE</scope>
    <source>
        <strain evidence="3">NY0171</strain>
    </source>
</reference>
<feature type="compositionally biased region" description="Basic and acidic residues" evidence="2">
    <location>
        <begin position="963"/>
        <end position="976"/>
    </location>
</feature>
<feature type="region of interest" description="Disordered" evidence="2">
    <location>
        <begin position="618"/>
        <end position="666"/>
    </location>
</feature>
<name>A0ABQ5JR77_9EUKA</name>